<dbReference type="OrthoDB" id="9043248at2"/>
<comment type="caution">
    <text evidence="4">The sequence shown here is derived from an EMBL/GenBank/DDBJ whole genome shotgun (WGS) entry which is preliminary data.</text>
</comment>
<dbReference type="Pfam" id="PF00128">
    <property type="entry name" value="Alpha-amylase"/>
    <property type="match status" value="1"/>
</dbReference>
<dbReference type="AlphaFoldDB" id="A0A3A4F053"/>
<dbReference type="InterPro" id="IPR045857">
    <property type="entry name" value="O16G_dom_2"/>
</dbReference>
<accession>A0A3A4F053</accession>
<dbReference type="Gene3D" id="3.90.400.10">
    <property type="entry name" value="Oligo-1,6-glucosidase, Domain 2"/>
    <property type="match status" value="1"/>
</dbReference>
<dbReference type="InterPro" id="IPR006047">
    <property type="entry name" value="GH13_cat_dom"/>
</dbReference>
<evidence type="ECO:0000313" key="4">
    <source>
        <dbReference type="EMBL" id="RJN31256.1"/>
    </source>
</evidence>
<dbReference type="RefSeq" id="WP_119903323.1">
    <property type="nucleotide sequence ID" value="NZ_QYZP01000003.1"/>
</dbReference>
<dbReference type="CDD" id="cd11332">
    <property type="entry name" value="AmyAc_OligoGlu_TS"/>
    <property type="match status" value="1"/>
</dbReference>
<dbReference type="PANTHER" id="PTHR10357">
    <property type="entry name" value="ALPHA-AMYLASE FAMILY MEMBER"/>
    <property type="match status" value="1"/>
</dbReference>
<dbReference type="SUPFAM" id="SSF51445">
    <property type="entry name" value="(Trans)glycosidases"/>
    <property type="match status" value="1"/>
</dbReference>
<dbReference type="PANTHER" id="PTHR10357:SF179">
    <property type="entry name" value="NEUTRAL AND BASIC AMINO ACID TRANSPORT PROTEIN RBAT"/>
    <property type="match status" value="1"/>
</dbReference>
<organism evidence="4 5">
    <name type="scientific">Nesterenkonia natronophila</name>
    <dbReference type="NCBI Taxonomy" id="2174932"/>
    <lineage>
        <taxon>Bacteria</taxon>
        <taxon>Bacillati</taxon>
        <taxon>Actinomycetota</taxon>
        <taxon>Actinomycetes</taxon>
        <taxon>Micrococcales</taxon>
        <taxon>Micrococcaceae</taxon>
        <taxon>Nesterenkonia</taxon>
    </lineage>
</organism>
<evidence type="ECO:0000259" key="3">
    <source>
        <dbReference type="SMART" id="SM00642"/>
    </source>
</evidence>
<dbReference type="FunFam" id="3.90.400.10:FF:000001">
    <property type="entry name" value="Maltase A3, isoform A"/>
    <property type="match status" value="1"/>
</dbReference>
<evidence type="ECO:0000313" key="5">
    <source>
        <dbReference type="Proteomes" id="UP000266615"/>
    </source>
</evidence>
<gene>
    <name evidence="4" type="ORF">D3250_10445</name>
</gene>
<comment type="similarity">
    <text evidence="1">Belongs to the glycosyl hydrolase 13 family.</text>
</comment>
<evidence type="ECO:0000256" key="1">
    <source>
        <dbReference type="ARBA" id="ARBA00008061"/>
    </source>
</evidence>
<evidence type="ECO:0000256" key="2">
    <source>
        <dbReference type="ARBA" id="ARBA00023180"/>
    </source>
</evidence>
<dbReference type="GO" id="GO:0004556">
    <property type="term" value="F:alpha-amylase activity"/>
    <property type="evidence" value="ECO:0007669"/>
    <property type="project" value="TreeGrafter"/>
</dbReference>
<dbReference type="InterPro" id="IPR017853">
    <property type="entry name" value="GH"/>
</dbReference>
<proteinExistence type="inferred from homology"/>
<reference evidence="4 5" key="1">
    <citation type="submission" date="2018-09" db="EMBL/GenBank/DDBJ databases">
        <title>Nesterenkonia natronophila sp. nov., an alkaliphilic actinobacteriume isolated from a soda lake, and emended description of the genus Nesterenkonia.</title>
        <authorList>
            <person name="Menes R.J."/>
            <person name="Iriarte A."/>
        </authorList>
    </citation>
    <scope>NUCLEOTIDE SEQUENCE [LARGE SCALE GENOMIC DNA]</scope>
    <source>
        <strain evidence="4 5">M8</strain>
    </source>
</reference>
<dbReference type="GO" id="GO:0009313">
    <property type="term" value="P:oligosaccharide catabolic process"/>
    <property type="evidence" value="ECO:0007669"/>
    <property type="project" value="TreeGrafter"/>
</dbReference>
<dbReference type="SMART" id="SM00642">
    <property type="entry name" value="Aamy"/>
    <property type="match status" value="1"/>
</dbReference>
<sequence>MTSPHDEHLTNNSAGGHEWWRSAVIYQIYPRSFADASGNGVGDLQGVASRLPELHELGIDAIWLSPFMTSPQKDAGYDVADYCDVDSIFGTLDDFDALLAQAHAHGIRMIVDLVPNHSSDQHPWFQEALASPPGSPARSRYIFRDGLGEHGEHPPNNWESIFGGGAWTRIKEADGSLGQWYLHLFDSSQPDFDWSNEEVKTEFRRILRFWLDRGVDGFRVDVAHGLVKDQDFPDYSPDPEAASMGGEEIPAPYFEQPAVHDVYRDWRTVLDEYDGDRALCGEAWVSSVEKMALWVRPDEMHQTFNFEYLLAPWDASELRSIIDRSVSAFAAVGAPGTWVLSNHDVVRHATRLSLVEETPQGSGIGPDFPNVPSRADALPRAQAATALMLALPGSAYLYQGEELGLDEVHDLPAHVRQDPTWFRTDGQKYGRDGCRVPLPWESDQPAYGFNDTGRSWLPQPQRWGAIARDAQRSDGGSTLNLYRRLLRLRQQFGLGTGELEWAEGYPDGVLAFQNGPVLVLTNFHADEVRMPSNSRVLVSSIPLSDDRIPADATVWLEVQGES</sequence>
<dbReference type="EMBL" id="QYZP01000003">
    <property type="protein sequence ID" value="RJN31256.1"/>
    <property type="molecule type" value="Genomic_DNA"/>
</dbReference>
<protein>
    <submittedName>
        <fullName evidence="4">Alpha-amylase</fullName>
    </submittedName>
</protein>
<dbReference type="Gene3D" id="3.20.20.80">
    <property type="entry name" value="Glycosidases"/>
    <property type="match status" value="1"/>
</dbReference>
<feature type="domain" description="Glycosyl hydrolase family 13 catalytic" evidence="3">
    <location>
        <begin position="27"/>
        <end position="435"/>
    </location>
</feature>
<name>A0A3A4F053_9MICC</name>
<dbReference type="Proteomes" id="UP000266615">
    <property type="component" value="Unassembled WGS sequence"/>
</dbReference>
<keyword evidence="5" id="KW-1185">Reference proteome</keyword>
<keyword evidence="2" id="KW-0325">Glycoprotein</keyword>